<accession>A0A4U0TV32</accession>
<feature type="region of interest" description="Disordered" evidence="1">
    <location>
        <begin position="462"/>
        <end position="498"/>
    </location>
</feature>
<reference evidence="2 3" key="1">
    <citation type="submission" date="2017-03" db="EMBL/GenBank/DDBJ databases">
        <title>Genomes of endolithic fungi from Antarctica.</title>
        <authorList>
            <person name="Coleine C."/>
            <person name="Masonjones S."/>
            <person name="Stajich J.E."/>
        </authorList>
    </citation>
    <scope>NUCLEOTIDE SEQUENCE [LARGE SCALE GENOMIC DNA]</scope>
    <source>
        <strain evidence="2 3">CCFEE 6315</strain>
    </source>
</reference>
<name>A0A4U0TV32_9PEZI</name>
<feature type="compositionally biased region" description="Polar residues" evidence="1">
    <location>
        <begin position="302"/>
        <end position="315"/>
    </location>
</feature>
<dbReference type="PANTHER" id="PTHR42085:SF1">
    <property type="entry name" value="F-BOX DOMAIN-CONTAINING PROTEIN"/>
    <property type="match status" value="1"/>
</dbReference>
<gene>
    <name evidence="2" type="ORF">B0A50_05780</name>
</gene>
<feature type="region of interest" description="Disordered" evidence="1">
    <location>
        <begin position="403"/>
        <end position="443"/>
    </location>
</feature>
<dbReference type="Proteomes" id="UP000308549">
    <property type="component" value="Unassembled WGS sequence"/>
</dbReference>
<comment type="caution">
    <text evidence="2">The sequence shown here is derived from an EMBL/GenBank/DDBJ whole genome shotgun (WGS) entry which is preliminary data.</text>
</comment>
<proteinExistence type="predicted"/>
<feature type="compositionally biased region" description="Polar residues" evidence="1">
    <location>
        <begin position="432"/>
        <end position="442"/>
    </location>
</feature>
<evidence type="ECO:0000256" key="1">
    <source>
        <dbReference type="SAM" id="MobiDB-lite"/>
    </source>
</evidence>
<dbReference type="InterPro" id="IPR038883">
    <property type="entry name" value="AN11006-like"/>
</dbReference>
<organism evidence="2 3">
    <name type="scientific">Salinomyces thailandicus</name>
    <dbReference type="NCBI Taxonomy" id="706561"/>
    <lineage>
        <taxon>Eukaryota</taxon>
        <taxon>Fungi</taxon>
        <taxon>Dikarya</taxon>
        <taxon>Ascomycota</taxon>
        <taxon>Pezizomycotina</taxon>
        <taxon>Dothideomycetes</taxon>
        <taxon>Dothideomycetidae</taxon>
        <taxon>Mycosphaerellales</taxon>
        <taxon>Teratosphaeriaceae</taxon>
        <taxon>Salinomyces</taxon>
    </lineage>
</organism>
<dbReference type="PANTHER" id="PTHR42085">
    <property type="entry name" value="F-BOX DOMAIN-CONTAINING PROTEIN"/>
    <property type="match status" value="1"/>
</dbReference>
<feature type="region of interest" description="Disordered" evidence="1">
    <location>
        <begin position="30"/>
        <end position="94"/>
    </location>
</feature>
<dbReference type="EMBL" id="NAJL01000033">
    <property type="protein sequence ID" value="TKA25685.1"/>
    <property type="molecule type" value="Genomic_DNA"/>
</dbReference>
<dbReference type="OrthoDB" id="3849782at2759"/>
<sequence length="518" mass="57148">MERFVAFLARGSTEQDDQPGDLLRRSQSLVGSLRKMGSNKRAKSNEGPVARRPSVLRKAKPPTYGPGEAKLLPRKLRQPAEERQSSYSVDGVRFDMLPPPIPPRSASRNFSAPTPKQSPAFAGLGAPLRKTIFTMVLVAEHEILVCGCGHCYLNDVSKQPALTMVSRAIREEALPLYYGKNKFMVRGTYDYRENAPVWLSALSQASRNMLQHVEINTHDINSTIAMMATLGLQLAHRLPRKMHLTVMTGLQDQTIWLTFTSISNAIKALAKAMEEPTTAIYTRKLSTTLSRIWEDDEEEPDTQQMDGTADNDSISSTSTVETAILTSAVDVVGIDPSIRQDYGSYEHSKAITIEKGQVARWARGKLVTIKRATEQASAQASLVEAENMPIDENEIEIENEIENENEKEQASKPGSLHENKEAGDEAERFETTPRQTNEQTSLDGLVVKKPIVVHKRAVSSPVISRSKDSVGVGESDKVASRRKYSVGEGISGTAAGRRKYSIGLDVVRASTEQEGNKR</sequence>
<dbReference type="AlphaFoldDB" id="A0A4U0TV32"/>
<keyword evidence="3" id="KW-1185">Reference proteome</keyword>
<protein>
    <submittedName>
        <fullName evidence="2">Uncharacterized protein</fullName>
    </submittedName>
</protein>
<feature type="region of interest" description="Disordered" evidence="1">
    <location>
        <begin position="291"/>
        <end position="315"/>
    </location>
</feature>
<evidence type="ECO:0000313" key="2">
    <source>
        <dbReference type="EMBL" id="TKA25685.1"/>
    </source>
</evidence>
<evidence type="ECO:0000313" key="3">
    <source>
        <dbReference type="Proteomes" id="UP000308549"/>
    </source>
</evidence>
<feature type="compositionally biased region" description="Basic and acidic residues" evidence="1">
    <location>
        <begin position="404"/>
        <end position="431"/>
    </location>
</feature>